<sequence length="128" mass="14187">MTDEEIKIEFTKYVMKCQKDHPVEISEIMALQSFVVPKNKDTKCLLACAYRAEGSMTAAGLYDLEHGYKVAELTKNGDEKRFANAKKLADICAKVNDEAVSDGEKGCDRAALMFKCVTVNAPKLGFKL</sequence>
<dbReference type="SUPFAM" id="SSF47565">
    <property type="entry name" value="Insect pheromone/odorant-binding proteins"/>
    <property type="match status" value="1"/>
</dbReference>
<dbReference type="EMBL" id="GCVX01000150">
    <property type="protein sequence ID" value="JAI18080.1"/>
    <property type="molecule type" value="Transcribed_RNA"/>
</dbReference>
<evidence type="ECO:0000313" key="1">
    <source>
        <dbReference type="EMBL" id="JAI18080.1"/>
    </source>
</evidence>
<dbReference type="InterPro" id="IPR006170">
    <property type="entry name" value="PBP/GOBP"/>
</dbReference>
<accession>A0A0K8TVI0</accession>
<dbReference type="CDD" id="cd23992">
    <property type="entry name" value="PBP_GOBP"/>
    <property type="match status" value="1"/>
</dbReference>
<dbReference type="Pfam" id="PF01395">
    <property type="entry name" value="PBP_GOBP"/>
    <property type="match status" value="1"/>
</dbReference>
<dbReference type="GO" id="GO:0005549">
    <property type="term" value="F:odorant binding"/>
    <property type="evidence" value="ECO:0007669"/>
    <property type="project" value="InterPro"/>
</dbReference>
<reference evidence="1" key="1">
    <citation type="journal article" date="2015" name="PLoS ONE">
        <title>The Peripheral Olfactory Repertoire of the Lightbrown Apple Moth, Epiphyas postvittana.</title>
        <authorList>
            <person name="Corcoran J.A."/>
            <person name="Jordan M.D."/>
            <person name="Thrimawithana A.H."/>
            <person name="Crowhurst R.N."/>
            <person name="Newcomb R.D."/>
        </authorList>
    </citation>
    <scope>NUCLEOTIDE SEQUENCE</scope>
</reference>
<name>A0A0K8TVI0_EPIPO</name>
<proteinExistence type="predicted"/>
<protein>
    <submittedName>
        <fullName evidence="1">Odorant Binding Protein</fullName>
    </submittedName>
</protein>
<dbReference type="InterPro" id="IPR036728">
    <property type="entry name" value="PBP_GOBP_sf"/>
</dbReference>
<dbReference type="Gene3D" id="1.10.238.20">
    <property type="entry name" value="Pheromone/general odorant binding protein domain"/>
    <property type="match status" value="1"/>
</dbReference>
<organism evidence="1">
    <name type="scientific">Epiphyas postvittana</name>
    <name type="common">Light brown apple moth</name>
    <dbReference type="NCBI Taxonomy" id="65032"/>
    <lineage>
        <taxon>Eukaryota</taxon>
        <taxon>Metazoa</taxon>
        <taxon>Ecdysozoa</taxon>
        <taxon>Arthropoda</taxon>
        <taxon>Hexapoda</taxon>
        <taxon>Insecta</taxon>
        <taxon>Pterygota</taxon>
        <taxon>Neoptera</taxon>
        <taxon>Endopterygota</taxon>
        <taxon>Lepidoptera</taxon>
        <taxon>Glossata</taxon>
        <taxon>Ditrysia</taxon>
        <taxon>Tortricoidea</taxon>
        <taxon>Tortricidae</taxon>
        <taxon>Tortricinae</taxon>
        <taxon>Epiphyas</taxon>
    </lineage>
</organism>
<dbReference type="AlphaFoldDB" id="A0A0K8TVI0"/>